<protein>
    <recommendedName>
        <fullName evidence="1">FHA domain-containing protein</fullName>
    </recommendedName>
</protein>
<keyword evidence="3" id="KW-1185">Reference proteome</keyword>
<dbReference type="InterPro" id="IPR000253">
    <property type="entry name" value="FHA_dom"/>
</dbReference>
<dbReference type="Proteomes" id="UP000886998">
    <property type="component" value="Unassembled WGS sequence"/>
</dbReference>
<sequence>MMNWMTSEGIGGEVRRTINTKRRLVNVRIYTWLDSRLHLAKCTSALLGRVLSLLCDVRLLTSHTISPSAERRHLAITV</sequence>
<comment type="caution">
    <text evidence="2">The sequence shown here is derived from an EMBL/GenBank/DDBJ whole genome shotgun (WGS) entry which is preliminary data.</text>
</comment>
<proteinExistence type="predicted"/>
<feature type="domain" description="FHA" evidence="1">
    <location>
        <begin position="45"/>
        <end position="78"/>
    </location>
</feature>
<organism evidence="2 3">
    <name type="scientific">Trichonephila inaurata madagascariensis</name>
    <dbReference type="NCBI Taxonomy" id="2747483"/>
    <lineage>
        <taxon>Eukaryota</taxon>
        <taxon>Metazoa</taxon>
        <taxon>Ecdysozoa</taxon>
        <taxon>Arthropoda</taxon>
        <taxon>Chelicerata</taxon>
        <taxon>Arachnida</taxon>
        <taxon>Araneae</taxon>
        <taxon>Araneomorphae</taxon>
        <taxon>Entelegynae</taxon>
        <taxon>Araneoidea</taxon>
        <taxon>Nephilidae</taxon>
        <taxon>Trichonephila</taxon>
        <taxon>Trichonephila inaurata</taxon>
    </lineage>
</organism>
<dbReference type="AlphaFoldDB" id="A0A8X6Y353"/>
<dbReference type="EMBL" id="BMAV01015050">
    <property type="protein sequence ID" value="GFY64044.1"/>
    <property type="molecule type" value="Genomic_DNA"/>
</dbReference>
<evidence type="ECO:0000259" key="1">
    <source>
        <dbReference type="PROSITE" id="PS50006"/>
    </source>
</evidence>
<reference evidence="2" key="1">
    <citation type="submission" date="2020-08" db="EMBL/GenBank/DDBJ databases">
        <title>Multicomponent nature underlies the extraordinary mechanical properties of spider dragline silk.</title>
        <authorList>
            <person name="Kono N."/>
            <person name="Nakamura H."/>
            <person name="Mori M."/>
            <person name="Yoshida Y."/>
            <person name="Ohtoshi R."/>
            <person name="Malay A.D."/>
            <person name="Moran D.A.P."/>
            <person name="Tomita M."/>
            <person name="Numata K."/>
            <person name="Arakawa K."/>
        </authorList>
    </citation>
    <scope>NUCLEOTIDE SEQUENCE</scope>
</reference>
<evidence type="ECO:0000313" key="3">
    <source>
        <dbReference type="Proteomes" id="UP000886998"/>
    </source>
</evidence>
<accession>A0A8X6Y353</accession>
<gene>
    <name evidence="2" type="ORF">TNIN_144711</name>
</gene>
<evidence type="ECO:0000313" key="2">
    <source>
        <dbReference type="EMBL" id="GFY64044.1"/>
    </source>
</evidence>
<name>A0A8X6Y353_9ARAC</name>
<dbReference type="PROSITE" id="PS50006">
    <property type="entry name" value="FHA_DOMAIN"/>
    <property type="match status" value="1"/>
</dbReference>